<dbReference type="CDD" id="cd00093">
    <property type="entry name" value="HTH_XRE"/>
    <property type="match status" value="1"/>
</dbReference>
<dbReference type="InterPro" id="IPR001387">
    <property type="entry name" value="Cro/C1-type_HTH"/>
</dbReference>
<organism evidence="3 4">
    <name type="scientific">Leptospira weilii str. 2006001853</name>
    <dbReference type="NCBI Taxonomy" id="1001589"/>
    <lineage>
        <taxon>Bacteria</taxon>
        <taxon>Pseudomonadati</taxon>
        <taxon>Spirochaetota</taxon>
        <taxon>Spirochaetia</taxon>
        <taxon>Leptospirales</taxon>
        <taxon>Leptospiraceae</taxon>
        <taxon>Leptospira</taxon>
    </lineage>
</organism>
<sequence length="99" mass="11309">MKLKTKDFNSLLNKELKKEDFKKEYDALSNEFTLAKEIIKLRKKRNLTQKDLAEKIGTSQPAIARIESGNYSNLSLSFINRLAKALDAETVIHLKNKGV</sequence>
<dbReference type="PANTHER" id="PTHR46558:SF4">
    <property type="entry name" value="DNA-BIDING PHAGE PROTEIN"/>
    <property type="match status" value="1"/>
</dbReference>
<evidence type="ECO:0000313" key="4">
    <source>
        <dbReference type="Proteomes" id="UP000001338"/>
    </source>
</evidence>
<dbReference type="Pfam" id="PF01381">
    <property type="entry name" value="HTH_3"/>
    <property type="match status" value="1"/>
</dbReference>
<dbReference type="SMART" id="SM00530">
    <property type="entry name" value="HTH_XRE"/>
    <property type="match status" value="1"/>
</dbReference>
<evidence type="ECO:0000259" key="2">
    <source>
        <dbReference type="PROSITE" id="PS50943"/>
    </source>
</evidence>
<protein>
    <submittedName>
        <fullName evidence="3">DNA-binding helix-turn-helix protein</fullName>
    </submittedName>
</protein>
<feature type="domain" description="HTH cro/C1-type" evidence="2">
    <location>
        <begin position="38"/>
        <end position="94"/>
    </location>
</feature>
<dbReference type="EMBL" id="AFLV02000064">
    <property type="protein sequence ID" value="EKR63064.1"/>
    <property type="molecule type" value="Genomic_DNA"/>
</dbReference>
<evidence type="ECO:0000256" key="1">
    <source>
        <dbReference type="ARBA" id="ARBA00023125"/>
    </source>
</evidence>
<dbReference type="GO" id="GO:0003677">
    <property type="term" value="F:DNA binding"/>
    <property type="evidence" value="ECO:0007669"/>
    <property type="project" value="UniProtKB-KW"/>
</dbReference>
<dbReference type="Proteomes" id="UP000001338">
    <property type="component" value="Unassembled WGS sequence"/>
</dbReference>
<proteinExistence type="predicted"/>
<gene>
    <name evidence="3" type="ORF">LEP1GSC036_0910</name>
</gene>
<comment type="caution">
    <text evidence="3">The sequence shown here is derived from an EMBL/GenBank/DDBJ whole genome shotgun (WGS) entry which is preliminary data.</text>
</comment>
<dbReference type="GeneID" id="61114552"/>
<dbReference type="InterPro" id="IPR010982">
    <property type="entry name" value="Lambda_DNA-bd_dom_sf"/>
</dbReference>
<name>A0A828YZX9_9LEPT</name>
<keyword evidence="1 3" id="KW-0238">DNA-binding</keyword>
<dbReference type="AlphaFoldDB" id="A0A828YZX9"/>
<dbReference type="SUPFAM" id="SSF47413">
    <property type="entry name" value="lambda repressor-like DNA-binding domains"/>
    <property type="match status" value="1"/>
</dbReference>
<evidence type="ECO:0000313" key="3">
    <source>
        <dbReference type="EMBL" id="EKR63064.1"/>
    </source>
</evidence>
<dbReference type="PROSITE" id="PS50943">
    <property type="entry name" value="HTH_CROC1"/>
    <property type="match status" value="1"/>
</dbReference>
<dbReference type="Gene3D" id="1.10.260.40">
    <property type="entry name" value="lambda repressor-like DNA-binding domains"/>
    <property type="match status" value="1"/>
</dbReference>
<accession>A0A828YZX9</accession>
<dbReference type="RefSeq" id="WP_004500367.1">
    <property type="nucleotide sequence ID" value="NZ_AFLV02000064.1"/>
</dbReference>
<dbReference type="PANTHER" id="PTHR46558">
    <property type="entry name" value="TRACRIPTIONAL REGULATORY PROTEIN-RELATED-RELATED"/>
    <property type="match status" value="1"/>
</dbReference>
<reference evidence="3 4" key="1">
    <citation type="submission" date="2012-10" db="EMBL/GenBank/DDBJ databases">
        <authorList>
            <person name="Harkins D.M."/>
            <person name="Durkin A.S."/>
            <person name="Brinkac L.M."/>
            <person name="Haft D.H."/>
            <person name="Selengut J.D."/>
            <person name="Sanka R."/>
            <person name="DePew J."/>
            <person name="Purushe J."/>
            <person name="Whelen A.C."/>
            <person name="Vinetz J.M."/>
            <person name="Sutton G.G."/>
            <person name="Nierman W.C."/>
            <person name="Fouts D.E."/>
        </authorList>
    </citation>
    <scope>NUCLEOTIDE SEQUENCE [LARGE SCALE GENOMIC DNA]</scope>
    <source>
        <strain evidence="3 4">2006001853</strain>
    </source>
</reference>